<feature type="domain" description="PKD" evidence="2">
    <location>
        <begin position="853"/>
        <end position="913"/>
    </location>
</feature>
<dbReference type="PANTHER" id="PTHR36842">
    <property type="entry name" value="PROTEIN TOLB HOMOLOG"/>
    <property type="match status" value="1"/>
</dbReference>
<dbReference type="RefSeq" id="WP_147098275.1">
    <property type="nucleotide sequence ID" value="NZ_VOOS01000001.1"/>
</dbReference>
<feature type="domain" description="PKD" evidence="2">
    <location>
        <begin position="1763"/>
        <end position="1841"/>
    </location>
</feature>
<dbReference type="InterPro" id="IPR000601">
    <property type="entry name" value="PKD_dom"/>
</dbReference>
<dbReference type="EMBL" id="VOOS01000001">
    <property type="protein sequence ID" value="TXB67068.1"/>
    <property type="molecule type" value="Genomic_DNA"/>
</dbReference>
<dbReference type="Pfam" id="PF13585">
    <property type="entry name" value="CHU_C"/>
    <property type="match status" value="1"/>
</dbReference>
<feature type="domain" description="PKD" evidence="2">
    <location>
        <begin position="426"/>
        <end position="493"/>
    </location>
</feature>
<feature type="domain" description="PKD" evidence="2">
    <location>
        <begin position="1532"/>
        <end position="1587"/>
    </location>
</feature>
<name>A0A5C6RXI7_9FLAO</name>
<accession>A0A5C6RXI7</accession>
<dbReference type="Gene3D" id="2.60.40.10">
    <property type="entry name" value="Immunoglobulins"/>
    <property type="match status" value="19"/>
</dbReference>
<organism evidence="3 4">
    <name type="scientific">Vicingus serpentipes</name>
    <dbReference type="NCBI Taxonomy" id="1926625"/>
    <lineage>
        <taxon>Bacteria</taxon>
        <taxon>Pseudomonadati</taxon>
        <taxon>Bacteroidota</taxon>
        <taxon>Flavobacteriia</taxon>
        <taxon>Flavobacteriales</taxon>
        <taxon>Vicingaceae</taxon>
        <taxon>Vicingus</taxon>
    </lineage>
</organism>
<keyword evidence="1" id="KW-0732">Signal</keyword>
<feature type="domain" description="PKD" evidence="2">
    <location>
        <begin position="1367"/>
        <end position="1417"/>
    </location>
</feature>
<dbReference type="InterPro" id="IPR026341">
    <property type="entry name" value="T9SS_type_B"/>
</dbReference>
<dbReference type="OrthoDB" id="7794186at2"/>
<reference evidence="3 4" key="1">
    <citation type="submission" date="2019-08" db="EMBL/GenBank/DDBJ databases">
        <title>Genome of Vicingus serpentipes NCIMB 15042.</title>
        <authorList>
            <person name="Bowman J.P."/>
        </authorList>
    </citation>
    <scope>NUCLEOTIDE SEQUENCE [LARGE SCALE GENOMIC DNA]</scope>
    <source>
        <strain evidence="3 4">NCIMB 15042</strain>
    </source>
</reference>
<feature type="domain" description="PKD" evidence="2">
    <location>
        <begin position="1017"/>
        <end position="1080"/>
    </location>
</feature>
<dbReference type="SUPFAM" id="SSF49299">
    <property type="entry name" value="PKD domain"/>
    <property type="match status" value="18"/>
</dbReference>
<dbReference type="CDD" id="cd00146">
    <property type="entry name" value="PKD"/>
    <property type="match status" value="15"/>
</dbReference>
<keyword evidence="4" id="KW-1185">Reference proteome</keyword>
<dbReference type="SMART" id="SM00089">
    <property type="entry name" value="PKD"/>
    <property type="match status" value="19"/>
</dbReference>
<evidence type="ECO:0000313" key="4">
    <source>
        <dbReference type="Proteomes" id="UP000321721"/>
    </source>
</evidence>
<evidence type="ECO:0000256" key="1">
    <source>
        <dbReference type="SAM" id="SignalP"/>
    </source>
</evidence>
<dbReference type="PROSITE" id="PS50093">
    <property type="entry name" value="PKD"/>
    <property type="match status" value="18"/>
</dbReference>
<feature type="domain" description="PKD" evidence="2">
    <location>
        <begin position="510"/>
        <end position="594"/>
    </location>
</feature>
<feature type="domain" description="PKD" evidence="2">
    <location>
        <begin position="1453"/>
        <end position="1503"/>
    </location>
</feature>
<feature type="domain" description="PKD" evidence="2">
    <location>
        <begin position="1706"/>
        <end position="1740"/>
    </location>
</feature>
<evidence type="ECO:0000259" key="2">
    <source>
        <dbReference type="PROSITE" id="PS50093"/>
    </source>
</evidence>
<dbReference type="Pfam" id="PF18911">
    <property type="entry name" value="PKD_4"/>
    <property type="match status" value="16"/>
</dbReference>
<feature type="domain" description="PKD" evidence="2">
    <location>
        <begin position="1969"/>
        <end position="2006"/>
    </location>
</feature>
<gene>
    <name evidence="3" type="ORF">FRY74_02460</name>
</gene>
<feature type="domain" description="PKD" evidence="2">
    <location>
        <begin position="1285"/>
        <end position="1338"/>
    </location>
</feature>
<sequence>MKKNRLVLLVFFLCLGYTTVFAQDSHESKKVDIQNYLTEEKLKTEVKEFFVRQIRKTDKVKEIDNHDFVHFCIDKNAKSSVTFLQNKFEGKVTITKAELMTAVDELLTDLAYDFKQYQLDNPKPTKNQNTTNPTRHYDLFDLGNPSNFKGPGEACNNPDFETGDATGWELSTGEVDGTVEYSYINVTPTTLGGSTQHTIMTGAGVDAIGGFPVVNPDGGNFSLMLGDGTGTNYSGADASQTFMVDANSAAFSYSYAIVLNDAGHTAAEQPYFKVNMYDQNGDPISCGEFSVVAGGSGADPDFVAYADGVYMPWRTTFAPLDAYIGQNVTIEFVVGDCGQGGHYGYAYLDASCQPAEILGPDTITCEGPPTISAPPGAASYLWNTGETTESIVASTPGTYEVTVTPVTGAGCAIILEKEVYEFIDTVTAVFTAVPTTICAGQSINFTDQSFLSGLGTITGWDWDFDGDGTVDNNTQSPSHTYNTPGTYDVNLTVHTPGCQDDTVVQVVVEPTSTANFTATTVCIGQTTDFTDASSAGVDTWNWDFDNDGTVDNTTQNPIHTFPAAGTYPVNLEVSVAGSCTHDTTINVIVGPAATASFTAPTVCLGVATNFTDASSAGVDTWGWDFDNDGTVDDATQNPSHTFPAAGTYPVNLEVSIGGSCAHDTTIDVTVNQSSIAIFSSTTVCLGVATDFTDASLGGVDTWAWDFNNDGTPDDATQNPSYTFPSSGTFPVNLEVSVGGVCTHDTTINVTVNQTSVANFSPLDVCLGMPSNFTDLSVGGVDTWAWDFDNDGTVDDVTQNPSHTFPSAGSFPVTLEVSVGGNCAHDTTINVNVNQSSTANFTPQDVCLGVASEFTDISIGGVDTWAWDFDNDGTIDDVTENPTHTFPTAGTYPVSLEVSVGGSCVHDTTIDVTVNPNPIAAFTFSDECFGSATGFTDQSNGNGGTIDTWAWDFTNNGTVDNTTENPSNGYSAAGNYVAELLIVTTDGCKDSTTVNVDVDAIPVANFGATTECLGNITTFTDSSTVNNSNVVQWSWDFGDVAGTSVAQNPTYTYTGVGSYNVSLTATSDSGCINTVIIPVNVSPNPIANFTTDTACSTYASIFTDVTTLGLMGIETWEWDFDNNGTVDNGTQNPTNIFAGAGTYPVGLNVIDSVGCSHDTILNVIVSENPIAAFTFSDECFGTNTTFTNQSLDNGGVTPIDTWSWDFDGDGVEDDNVSDPTFLFTSSGTYSTQLIVSTSLGCKDSTTVVVDVDDVPVANFGGTNECLGNLTIFTDSSSVNIGNINQWDWNFGDGIGTSVLQNPTYTYTTAGIKNVTLTVYSDSGCTHTFNTNVEVYANPIANFTPDTVCNSAESSFIDISNLGSVGIETWDWDFDNNGSSDDVTQNPTYTFSGAGDYLVNLNVVDSFGCTHDTTKTVTVSENPIADFTFSSECFGTGTAFTDLSLNNGGTTTINSYEWDFDGDGVIDNSTQNPNYVFTSAGSFNTELFVSSALGCKDSITISVNVNPIPVANFGLENVCLNTEGTFNDSSTVVSGSIASWDWDFQTDGTIDDNNQSPTFTYLVAGVYNVTLTVTTDSACSNTIVLPVEVYPNPTANFDTTDVCLNVAAQFTDQSNGNGGTIDTWEWDFDNDGTVDNITQNPNYNYSSDGTYNVELVISTVSGCKDTLMKTVSIYPMPTADFTFVNSCFMDSVEFTDNSNVTSGTVDQWQWSFGNTQTSNVQSPSEYYTNEGSYNVELIVTTNNNCSDTIAKSNIEVWPLPVVDFSPTAVCLNETTQFEDLSTVSNTYTANNNVQWDWNFGNALGMSSDQNPTYAYPVDGVYNATLIVTTDNNCVDSITKPVTVNPLPIVDFVADITSGCTPVEVNFTDLTTLNGGDMSTSTWAWDFNGDGNMDLQSQNPLWQFTNPSNSSVRDYDITLTVTSEHGCVGILTKSDYINAYPIPLASFSFAPNEVTIVDKEVTFTDQSIIASSWQWDLGDGTQTTVTHPIHEYADTGFYWVTLNIANEYGCTDSTAKLIRINPIYAIWIPNAFTPNGDNTNDYFYVDGYGIKELQVQIYDRWGLQLYDGIGLDQSWDGTYKGKLVQLDVYVYKVRAKDVFDEWHDYIGKVTVVE</sequence>
<feature type="domain" description="PKD" evidence="2">
    <location>
        <begin position="934"/>
        <end position="997"/>
    </location>
</feature>
<dbReference type="InterPro" id="IPR013783">
    <property type="entry name" value="Ig-like_fold"/>
</dbReference>
<dbReference type="InterPro" id="IPR022409">
    <property type="entry name" value="PKD/Chitinase_dom"/>
</dbReference>
<feature type="domain" description="PKD" evidence="2">
    <location>
        <begin position="1114"/>
        <end position="1153"/>
    </location>
</feature>
<feature type="signal peptide" evidence="1">
    <location>
        <begin position="1"/>
        <end position="22"/>
    </location>
</feature>
<feature type="chain" id="PRO_5022972306" evidence="1">
    <location>
        <begin position="23"/>
        <end position="2110"/>
    </location>
</feature>
<dbReference type="PANTHER" id="PTHR36842:SF1">
    <property type="entry name" value="PROTEIN TOLB"/>
    <property type="match status" value="1"/>
</dbReference>
<comment type="caution">
    <text evidence="3">The sequence shown here is derived from an EMBL/GenBank/DDBJ whole genome shotgun (WGS) entry which is preliminary data.</text>
</comment>
<dbReference type="NCBIfam" id="TIGR04131">
    <property type="entry name" value="Bac_Flav_CTERM"/>
    <property type="match status" value="1"/>
</dbReference>
<dbReference type="Proteomes" id="UP000321721">
    <property type="component" value="Unassembled WGS sequence"/>
</dbReference>
<dbReference type="InterPro" id="IPR035986">
    <property type="entry name" value="PKD_dom_sf"/>
</dbReference>
<feature type="domain" description="PKD" evidence="2">
    <location>
        <begin position="772"/>
        <end position="817"/>
    </location>
</feature>
<feature type="domain" description="PKD" evidence="2">
    <location>
        <begin position="1196"/>
        <end position="1255"/>
    </location>
</feature>
<protein>
    <submittedName>
        <fullName evidence="3">PKD domain-containing protein</fullName>
    </submittedName>
</protein>
<feature type="domain" description="PKD" evidence="2">
    <location>
        <begin position="672"/>
        <end position="736"/>
    </location>
</feature>
<feature type="domain" description="PKD" evidence="2">
    <location>
        <begin position="1608"/>
        <end position="1671"/>
    </location>
</feature>
<feature type="domain" description="PKD" evidence="2">
    <location>
        <begin position="591"/>
        <end position="670"/>
    </location>
</feature>
<proteinExistence type="predicted"/>
<evidence type="ECO:0000313" key="3">
    <source>
        <dbReference type="EMBL" id="TXB67068.1"/>
    </source>
</evidence>